<reference evidence="3 4" key="1">
    <citation type="journal article" date="2008" name="Nature">
        <title>Genome analysis of the platypus reveals unique signatures of evolution.</title>
        <authorList>
            <person name="Warren W.C."/>
            <person name="Hillier L.W."/>
            <person name="Marshall Graves J.A."/>
            <person name="Birney E."/>
            <person name="Ponting C.P."/>
            <person name="Grutzner F."/>
            <person name="Belov K."/>
            <person name="Miller W."/>
            <person name="Clarke L."/>
            <person name="Chinwalla A.T."/>
            <person name="Yang S.P."/>
            <person name="Heger A."/>
            <person name="Locke D.P."/>
            <person name="Miethke P."/>
            <person name="Waters P.D."/>
            <person name="Veyrunes F."/>
            <person name="Fulton L."/>
            <person name="Fulton B."/>
            <person name="Graves T."/>
            <person name="Wallis J."/>
            <person name="Puente X.S."/>
            <person name="Lopez-Otin C."/>
            <person name="Ordonez G.R."/>
            <person name="Eichler E.E."/>
            <person name="Chen L."/>
            <person name="Cheng Z."/>
            <person name="Deakin J.E."/>
            <person name="Alsop A."/>
            <person name="Thompson K."/>
            <person name="Kirby P."/>
            <person name="Papenfuss A.T."/>
            <person name="Wakefield M.J."/>
            <person name="Olender T."/>
            <person name="Lancet D."/>
            <person name="Huttley G.A."/>
            <person name="Smit A.F."/>
            <person name="Pask A."/>
            <person name="Temple-Smith P."/>
            <person name="Batzer M.A."/>
            <person name="Walker J.A."/>
            <person name="Konkel M.K."/>
            <person name="Harris R.S."/>
            <person name="Whittington C.M."/>
            <person name="Wong E.S."/>
            <person name="Gemmell N.J."/>
            <person name="Buschiazzo E."/>
            <person name="Vargas Jentzsch I.M."/>
            <person name="Merkel A."/>
            <person name="Schmitz J."/>
            <person name="Zemann A."/>
            <person name="Churakov G."/>
            <person name="Kriegs J.O."/>
            <person name="Brosius J."/>
            <person name="Murchison E.P."/>
            <person name="Sachidanandam R."/>
            <person name="Smith C."/>
            <person name="Hannon G.J."/>
            <person name="Tsend-Ayush E."/>
            <person name="McMillan D."/>
            <person name="Attenborough R."/>
            <person name="Rens W."/>
            <person name="Ferguson-Smith M."/>
            <person name="Lefevre C.M."/>
            <person name="Sharp J.A."/>
            <person name="Nicholas K.R."/>
            <person name="Ray D.A."/>
            <person name="Kube M."/>
            <person name="Reinhardt R."/>
            <person name="Pringle T.H."/>
            <person name="Taylor J."/>
            <person name="Jones R.C."/>
            <person name="Nixon B."/>
            <person name="Dacheux J.L."/>
            <person name="Niwa H."/>
            <person name="Sekita Y."/>
            <person name="Huang X."/>
            <person name="Stark A."/>
            <person name="Kheradpour P."/>
            <person name="Kellis M."/>
            <person name="Flicek P."/>
            <person name="Chen Y."/>
            <person name="Webber C."/>
            <person name="Hardison R."/>
            <person name="Nelson J."/>
            <person name="Hallsworth-Pepin K."/>
            <person name="Delehaunty K."/>
            <person name="Markovic C."/>
            <person name="Minx P."/>
            <person name="Feng Y."/>
            <person name="Kremitzki C."/>
            <person name="Mitreva M."/>
            <person name="Glasscock J."/>
            <person name="Wylie T."/>
            <person name="Wohldmann P."/>
            <person name="Thiru P."/>
            <person name="Nhan M.N."/>
            <person name="Pohl C.S."/>
            <person name="Smith S.M."/>
            <person name="Hou S."/>
            <person name="Nefedov M."/>
            <person name="de Jong P.J."/>
            <person name="Renfree M.B."/>
            <person name="Mardis E.R."/>
            <person name="Wilson R.K."/>
        </authorList>
    </citation>
    <scope>NUCLEOTIDE SEQUENCE [LARGE SCALE GENOMIC DNA]</scope>
    <source>
        <strain evidence="3 4">Glennie</strain>
    </source>
</reference>
<feature type="compositionally biased region" description="Pro residues" evidence="1">
    <location>
        <begin position="117"/>
        <end position="129"/>
    </location>
</feature>
<feature type="compositionally biased region" description="Pro residues" evidence="1">
    <location>
        <begin position="209"/>
        <end position="224"/>
    </location>
</feature>
<dbReference type="AlphaFoldDB" id="A0A6I8N3T5"/>
<dbReference type="InParanoid" id="A0A6I8N3T5"/>
<organism evidence="3 4">
    <name type="scientific">Ornithorhynchus anatinus</name>
    <name type="common">Duckbill platypus</name>
    <dbReference type="NCBI Taxonomy" id="9258"/>
    <lineage>
        <taxon>Eukaryota</taxon>
        <taxon>Metazoa</taxon>
        <taxon>Chordata</taxon>
        <taxon>Craniata</taxon>
        <taxon>Vertebrata</taxon>
        <taxon>Euteleostomi</taxon>
        <taxon>Mammalia</taxon>
        <taxon>Monotremata</taxon>
        <taxon>Ornithorhynchidae</taxon>
        <taxon>Ornithorhynchus</taxon>
    </lineage>
</organism>
<feature type="chain" id="PRO_5045509186" description="IGF like family receptor 1" evidence="2">
    <location>
        <begin position="20"/>
        <end position="364"/>
    </location>
</feature>
<feature type="region of interest" description="Disordered" evidence="1">
    <location>
        <begin position="93"/>
        <end position="189"/>
    </location>
</feature>
<dbReference type="InterPro" id="IPR042355">
    <property type="entry name" value="IGFLR1"/>
</dbReference>
<evidence type="ECO:0008006" key="5">
    <source>
        <dbReference type="Google" id="ProtNLM"/>
    </source>
</evidence>
<dbReference type="PANTHER" id="PTHR14657">
    <property type="entry name" value="IGF-LIKE FAMILY RECEPTOR 1"/>
    <property type="match status" value="1"/>
</dbReference>
<feature type="compositionally biased region" description="Basic and acidic residues" evidence="1">
    <location>
        <begin position="93"/>
        <end position="103"/>
    </location>
</feature>
<dbReference type="InterPro" id="IPR011029">
    <property type="entry name" value="DEATH-like_dom_sf"/>
</dbReference>
<sequence length="364" mass="37460">MGPGVLLAGLALLLPGGAASGSRSGHCGRLEFYAPRARCCHLSRVGGLGRSPPSCRPPGLEFAPNCGVRDDGGREEAPLAACKPGYENPDGDALCHRIGEPRARGPPALPRGRRARPLPPQPSSPPKQPPALSNLRLKQKSPPASKAVPEPLLLPPPPLCTTLSPRSGVRRFASSSPAAPGQPGPTEEWVLKPAEPTVLRAGGAGVEPSAPPSHPGVGPPSPPIARPPLAALPLSRLLDQLEVLEELVLLLDPEPGPGGGGSAWGTTRHLAARYGLPAPWVTFVYSLRPARSPLRALLETVVARDPAAHLGQLAAHLEALGRGDALRALARLAWGGVAGEEGAGGARRRAGSKYGGFIFGHGAP</sequence>
<feature type="region of interest" description="Disordered" evidence="1">
    <location>
        <begin position="202"/>
        <end position="224"/>
    </location>
</feature>
<name>A0A6I8N3T5_ORNAN</name>
<dbReference type="PANTHER" id="PTHR14657:SF2">
    <property type="entry name" value="IGF-LIKE FAMILY RECEPTOR 1"/>
    <property type="match status" value="1"/>
</dbReference>
<dbReference type="Ensembl" id="ENSOANT00000067093.1">
    <property type="protein sequence ID" value="ENSOANP00000035656.1"/>
    <property type="gene ID" value="ENSOANG00000039234.1"/>
</dbReference>
<feature type="signal peptide" evidence="2">
    <location>
        <begin position="1"/>
        <end position="19"/>
    </location>
</feature>
<feature type="compositionally biased region" description="Low complexity" evidence="1">
    <location>
        <begin position="173"/>
        <end position="185"/>
    </location>
</feature>
<dbReference type="GeneTree" id="ENSGT00390000005702"/>
<accession>A0A6I8N3T5</accession>
<dbReference type="Bgee" id="ENSOANG00000039234">
    <property type="expression patterns" value="Expressed in heart and 5 other cell types or tissues"/>
</dbReference>
<dbReference type="Gene3D" id="1.10.533.10">
    <property type="entry name" value="Death Domain, Fas"/>
    <property type="match status" value="1"/>
</dbReference>
<evidence type="ECO:0000256" key="2">
    <source>
        <dbReference type="SAM" id="SignalP"/>
    </source>
</evidence>
<proteinExistence type="predicted"/>
<evidence type="ECO:0000256" key="1">
    <source>
        <dbReference type="SAM" id="MobiDB-lite"/>
    </source>
</evidence>
<dbReference type="Proteomes" id="UP000002279">
    <property type="component" value="Chromosome 5"/>
</dbReference>
<evidence type="ECO:0000313" key="4">
    <source>
        <dbReference type="Proteomes" id="UP000002279"/>
    </source>
</evidence>
<reference evidence="3" key="3">
    <citation type="submission" date="2025-09" db="UniProtKB">
        <authorList>
            <consortium name="Ensembl"/>
        </authorList>
    </citation>
    <scope>IDENTIFICATION</scope>
    <source>
        <strain evidence="3">Glennie</strain>
    </source>
</reference>
<protein>
    <recommendedName>
        <fullName evidence="5">IGF like family receptor 1</fullName>
    </recommendedName>
</protein>
<dbReference type="FunCoup" id="A0A6I8N3T5">
    <property type="interactions" value="201"/>
</dbReference>
<keyword evidence="2" id="KW-0732">Signal</keyword>
<dbReference type="GO" id="GO:0005886">
    <property type="term" value="C:plasma membrane"/>
    <property type="evidence" value="ECO:0000318"/>
    <property type="project" value="GO_Central"/>
</dbReference>
<evidence type="ECO:0000313" key="3">
    <source>
        <dbReference type="Ensembl" id="ENSOANP00000035656.1"/>
    </source>
</evidence>
<reference evidence="3" key="2">
    <citation type="submission" date="2025-08" db="UniProtKB">
        <authorList>
            <consortium name="Ensembl"/>
        </authorList>
    </citation>
    <scope>IDENTIFICATION</scope>
    <source>
        <strain evidence="3">Glennie</strain>
    </source>
</reference>
<keyword evidence="4" id="KW-1185">Reference proteome</keyword>